<proteinExistence type="predicted"/>
<protein>
    <recommendedName>
        <fullName evidence="2">Xylose isomerase-like TIM barrel domain-containing protein</fullName>
    </recommendedName>
</protein>
<accession>A0A382IID1</accession>
<name>A0A382IID1_9ZZZZ</name>
<gene>
    <name evidence="1" type="ORF">METZ01_LOCUS251886</name>
</gene>
<dbReference type="AlphaFoldDB" id="A0A382IID1"/>
<evidence type="ECO:0000313" key="1">
    <source>
        <dbReference type="EMBL" id="SVB99032.1"/>
    </source>
</evidence>
<dbReference type="Gene3D" id="3.20.20.150">
    <property type="entry name" value="Divalent-metal-dependent TIM barrel enzymes"/>
    <property type="match status" value="1"/>
</dbReference>
<dbReference type="SUPFAM" id="SSF51658">
    <property type="entry name" value="Xylose isomerase-like"/>
    <property type="match status" value="1"/>
</dbReference>
<dbReference type="EMBL" id="UINC01067402">
    <property type="protein sequence ID" value="SVB99032.1"/>
    <property type="molecule type" value="Genomic_DNA"/>
</dbReference>
<reference evidence="1" key="1">
    <citation type="submission" date="2018-05" db="EMBL/GenBank/DDBJ databases">
        <authorList>
            <person name="Lanie J.A."/>
            <person name="Ng W.-L."/>
            <person name="Kazmierczak K.M."/>
            <person name="Andrzejewski T.M."/>
            <person name="Davidsen T.M."/>
            <person name="Wayne K.J."/>
            <person name="Tettelin H."/>
            <person name="Glass J.I."/>
            <person name="Rusch D."/>
            <person name="Podicherti R."/>
            <person name="Tsui H.-C.T."/>
            <person name="Winkler M.E."/>
        </authorList>
    </citation>
    <scope>NUCLEOTIDE SEQUENCE</scope>
</reference>
<organism evidence="1">
    <name type="scientific">marine metagenome</name>
    <dbReference type="NCBI Taxonomy" id="408172"/>
    <lineage>
        <taxon>unclassified sequences</taxon>
        <taxon>metagenomes</taxon>
        <taxon>ecological metagenomes</taxon>
    </lineage>
</organism>
<sequence>MLGNNEKVNTSISLAYHTITWRDDIVAALRDISHAGFQGFETFSFPPKPDDTWYGYVDRLAQACAEQPETYLETENYRTPMDLAGLAAKQGLRLSSMYCSGRFIDPDLVEHEIRASLSAARFVKNAGCRHLIL</sequence>
<evidence type="ECO:0008006" key="2">
    <source>
        <dbReference type="Google" id="ProtNLM"/>
    </source>
</evidence>
<feature type="non-terminal residue" evidence="1">
    <location>
        <position position="133"/>
    </location>
</feature>
<dbReference type="InterPro" id="IPR036237">
    <property type="entry name" value="Xyl_isomerase-like_sf"/>
</dbReference>